<evidence type="ECO:0000313" key="3">
    <source>
        <dbReference type="Ensembl" id="ENSCPVP00000025790.1"/>
    </source>
</evidence>
<evidence type="ECO:0000256" key="1">
    <source>
        <dbReference type="ARBA" id="ARBA00022741"/>
    </source>
</evidence>
<dbReference type="Ensembl" id="ENSCPVT00000024706.1">
    <property type="protein sequence ID" value="ENSCPVP00000025790.1"/>
    <property type="gene ID" value="ENSCPVG00000017060.1"/>
</dbReference>
<dbReference type="InterPro" id="IPR001245">
    <property type="entry name" value="Ser-Thr/Tyr_kinase_cat_dom"/>
</dbReference>
<dbReference type="Gene3D" id="3.30.200.20">
    <property type="entry name" value="Phosphorylase Kinase, domain 1"/>
    <property type="match status" value="1"/>
</dbReference>
<proteinExistence type="predicted"/>
<dbReference type="Pfam" id="PF07714">
    <property type="entry name" value="PK_Tyr_Ser-Thr"/>
    <property type="match status" value="1"/>
</dbReference>
<accession>A0A8U8BPM2</accession>
<dbReference type="SUPFAM" id="SSF56112">
    <property type="entry name" value="Protein kinase-like (PK-like)"/>
    <property type="match status" value="1"/>
</dbReference>
<keyword evidence="2" id="KW-0067">ATP-binding</keyword>
<dbReference type="GO" id="GO:0004672">
    <property type="term" value="F:protein kinase activity"/>
    <property type="evidence" value="ECO:0007669"/>
    <property type="project" value="InterPro"/>
</dbReference>
<reference evidence="3" key="3">
    <citation type="submission" date="2025-09" db="UniProtKB">
        <authorList>
            <consortium name="Ensembl"/>
        </authorList>
    </citation>
    <scope>IDENTIFICATION</scope>
</reference>
<dbReference type="PANTHER" id="PTHR24418">
    <property type="entry name" value="TYROSINE-PROTEIN KINASE"/>
    <property type="match status" value="1"/>
</dbReference>
<reference evidence="3" key="2">
    <citation type="submission" date="2025-08" db="UniProtKB">
        <authorList>
            <consortium name="Ensembl"/>
        </authorList>
    </citation>
    <scope>IDENTIFICATION</scope>
</reference>
<dbReference type="InterPro" id="IPR000719">
    <property type="entry name" value="Prot_kinase_dom"/>
</dbReference>
<dbReference type="InterPro" id="IPR011009">
    <property type="entry name" value="Kinase-like_dom_sf"/>
</dbReference>
<dbReference type="InterPro" id="IPR050198">
    <property type="entry name" value="Non-receptor_tyrosine_kinases"/>
</dbReference>
<name>A0A8U8BPM2_GEOPR</name>
<evidence type="ECO:0000313" key="4">
    <source>
        <dbReference type="Proteomes" id="UP000694382"/>
    </source>
</evidence>
<organism evidence="3 4">
    <name type="scientific">Geospiza parvula</name>
    <name type="common">Small tree-finch</name>
    <name type="synonym">Camarhynchus parvulus</name>
    <dbReference type="NCBI Taxonomy" id="87175"/>
    <lineage>
        <taxon>Eukaryota</taxon>
        <taxon>Metazoa</taxon>
        <taxon>Chordata</taxon>
        <taxon>Craniata</taxon>
        <taxon>Vertebrata</taxon>
        <taxon>Euteleostomi</taxon>
        <taxon>Archelosauria</taxon>
        <taxon>Archosauria</taxon>
        <taxon>Dinosauria</taxon>
        <taxon>Saurischia</taxon>
        <taxon>Theropoda</taxon>
        <taxon>Coelurosauria</taxon>
        <taxon>Aves</taxon>
        <taxon>Neognathae</taxon>
        <taxon>Neoaves</taxon>
        <taxon>Telluraves</taxon>
        <taxon>Australaves</taxon>
        <taxon>Passeriformes</taxon>
        <taxon>Thraupidae</taxon>
        <taxon>Camarhynchus</taxon>
    </lineage>
</organism>
<sequence>MNCHQQGVAPGAWLTLLTFWVAFAEEWGLNPSELLLLKELGRGQFGVVYLGKWKETIKVAIKTINEGAMSEDDFIEEAKLMM</sequence>
<dbReference type="GO" id="GO:0005524">
    <property type="term" value="F:ATP binding"/>
    <property type="evidence" value="ECO:0007669"/>
    <property type="project" value="UniProtKB-UniRule"/>
</dbReference>
<dbReference type="PROSITE" id="PS00107">
    <property type="entry name" value="PROTEIN_KINASE_ATP"/>
    <property type="match status" value="1"/>
</dbReference>
<dbReference type="PROSITE" id="PS50011">
    <property type="entry name" value="PROTEIN_KINASE_DOM"/>
    <property type="match status" value="1"/>
</dbReference>
<dbReference type="AlphaFoldDB" id="A0A8U8BPM2"/>
<keyword evidence="1" id="KW-0547">Nucleotide-binding</keyword>
<evidence type="ECO:0000256" key="2">
    <source>
        <dbReference type="ARBA" id="ARBA00022840"/>
    </source>
</evidence>
<reference evidence="3" key="1">
    <citation type="submission" date="2020-02" db="EMBL/GenBank/DDBJ databases">
        <authorList>
            <person name="Enbody D E."/>
            <person name="Pettersson E M."/>
        </authorList>
    </citation>
    <scope>NUCLEOTIDE SEQUENCE [LARGE SCALE GENOMIC DNA]</scope>
</reference>
<keyword evidence="4" id="KW-1185">Reference proteome</keyword>
<protein>
    <submittedName>
        <fullName evidence="3">Uncharacterized protein</fullName>
    </submittedName>
</protein>
<dbReference type="Proteomes" id="UP000694382">
    <property type="component" value="Chromosome 4"/>
</dbReference>
<dbReference type="InterPro" id="IPR017441">
    <property type="entry name" value="Protein_kinase_ATP_BS"/>
</dbReference>